<keyword evidence="2" id="KW-1003">Cell membrane</keyword>
<protein>
    <submittedName>
        <fullName evidence="11">Sulfatase-like hydrolase/transferase</fullName>
    </submittedName>
</protein>
<feature type="binding site" evidence="8">
    <location>
        <position position="499"/>
    </location>
    <ligand>
        <name>Mn(2+)</name>
        <dbReference type="ChEBI" id="CHEBI:29035"/>
    </ligand>
</feature>
<feature type="binding site" evidence="7">
    <location>
        <position position="445"/>
    </location>
    <ligand>
        <name>substrate</name>
    </ligand>
</feature>
<proteinExistence type="predicted"/>
<evidence type="ECO:0000256" key="7">
    <source>
        <dbReference type="PIRSR" id="PIRSR005091-2"/>
    </source>
</evidence>
<keyword evidence="7" id="KW-0464">Manganese</keyword>
<feature type="transmembrane region" description="Helical" evidence="9">
    <location>
        <begin position="12"/>
        <end position="35"/>
    </location>
</feature>
<gene>
    <name evidence="11" type="ORF">IAC47_05425</name>
</gene>
<feature type="transmembrane region" description="Helical" evidence="9">
    <location>
        <begin position="177"/>
        <end position="199"/>
    </location>
</feature>
<evidence type="ECO:0000256" key="4">
    <source>
        <dbReference type="ARBA" id="ARBA00022989"/>
    </source>
</evidence>
<evidence type="ECO:0000256" key="2">
    <source>
        <dbReference type="ARBA" id="ARBA00022475"/>
    </source>
</evidence>
<feature type="domain" description="Sulfatase N-terminal" evidence="10">
    <location>
        <begin position="282"/>
        <end position="548"/>
    </location>
</feature>
<dbReference type="Pfam" id="PF00884">
    <property type="entry name" value="Sulfatase"/>
    <property type="match status" value="1"/>
</dbReference>
<dbReference type="InterPro" id="IPR012160">
    <property type="entry name" value="LtaS-like"/>
</dbReference>
<dbReference type="Gene3D" id="3.40.720.10">
    <property type="entry name" value="Alkaline Phosphatase, subunit A"/>
    <property type="match status" value="1"/>
</dbReference>
<organism evidence="11 12">
    <name type="scientific">Candidatus Onthomorpha intestinigallinarum</name>
    <dbReference type="NCBI Taxonomy" id="2840880"/>
    <lineage>
        <taxon>Bacteria</taxon>
        <taxon>Pseudomonadati</taxon>
        <taxon>Bacteroidota</taxon>
        <taxon>Bacteroidia</taxon>
        <taxon>Bacteroidales</taxon>
        <taxon>Candidatus Onthomorpha</taxon>
    </lineage>
</organism>
<keyword evidence="4 9" id="KW-1133">Transmembrane helix</keyword>
<comment type="caution">
    <text evidence="11">The sequence shown here is derived from an EMBL/GenBank/DDBJ whole genome shotgun (WGS) entry which is preliminary data.</text>
</comment>
<dbReference type="PANTHER" id="PTHR47371:SF3">
    <property type="entry name" value="PHOSPHOGLYCEROL TRANSFERASE I"/>
    <property type="match status" value="1"/>
</dbReference>
<feature type="binding site" evidence="8">
    <location>
        <position position="289"/>
    </location>
    <ligand>
        <name>Mn(2+)</name>
        <dbReference type="ChEBI" id="CHEBI:29035"/>
    </ligand>
</feature>
<feature type="active site" evidence="6">
    <location>
        <position position="329"/>
    </location>
</feature>
<dbReference type="GO" id="GO:0016787">
    <property type="term" value="F:hydrolase activity"/>
    <property type="evidence" value="ECO:0007669"/>
    <property type="project" value="UniProtKB-KW"/>
</dbReference>
<evidence type="ECO:0000256" key="3">
    <source>
        <dbReference type="ARBA" id="ARBA00022692"/>
    </source>
</evidence>
<dbReference type="EMBL" id="DXGG01000171">
    <property type="protein sequence ID" value="HIW87697.1"/>
    <property type="molecule type" value="Genomic_DNA"/>
</dbReference>
<evidence type="ECO:0000256" key="1">
    <source>
        <dbReference type="ARBA" id="ARBA00004651"/>
    </source>
</evidence>
<dbReference type="PANTHER" id="PTHR47371">
    <property type="entry name" value="LIPOTEICHOIC ACID SYNTHASE"/>
    <property type="match status" value="1"/>
</dbReference>
<evidence type="ECO:0000256" key="8">
    <source>
        <dbReference type="PIRSR" id="PIRSR005091-3"/>
    </source>
</evidence>
<accession>A0A9D1RJC0</accession>
<evidence type="ECO:0000259" key="10">
    <source>
        <dbReference type="Pfam" id="PF00884"/>
    </source>
</evidence>
<evidence type="ECO:0000256" key="5">
    <source>
        <dbReference type="ARBA" id="ARBA00023136"/>
    </source>
</evidence>
<sequence>MRKFIRTSRLSYIFAAYFIAILCFFIFRVLNVMVFCFSTEDQDVHLDWQLFKAFVLGWRFDTVVSAYILALPLIFVAVGDIANIKNKVYYRVIHIFVCLCFSVSFFLCAADIPYFNYFFTRLNVMALTWIDSLNFVVNMIVQEPSYFVYLFLFLIFTVAYDWIMSKIYRKTLLSERTVVSFTPTVIVSIVLVFLCFLGMRGRLALKSPIRVGTAYFSNNPFLNQIGLNPVFTFIKSVEEKNKEKNKKVSLIDLNTARRIVAGELSTPIDETKSSVHLAEGTNVVLIIMESMSADKVGYFNEKSDLTPCLDGIIRQSLSYDNAYTAGIHTYNGVYSTLFSHPAILSQHSMNKVLIPTMDGLPNVLKDKGYQTLYFTTHDEQFDNIAGFLYANRVERIISQKDYPVSQVKSTLGVPDHVMYEKAIKVLNSLSADKPFFACLMSSSDHGPYVLPEDIDFKPHSNGIKNQIVEYADWAIGRFIEDARKTDWFNKTVFVFVADHGYAKPGSKYEMPLSYHHTPMLFFSPSQIKPESVESFALQIDLGPTLLSMLFEDYQNNTLGIDLQREKRPYAYFSADDKIGVLSENYFYVYHTNGMENLYRLTDDNANNCMEEQKHLADEMRDYAFSMIQYSQYMLEQKQKRKSSNTGSIE</sequence>
<comment type="subcellular location">
    <subcellularLocation>
        <location evidence="1">Cell membrane</location>
        <topology evidence="1">Multi-pass membrane protein</topology>
    </subcellularLocation>
</comment>
<keyword evidence="11" id="KW-0378">Hydrolase</keyword>
<keyword evidence="5 9" id="KW-0472">Membrane</keyword>
<dbReference type="Gene3D" id="3.30.1120.80">
    <property type="match status" value="1"/>
</dbReference>
<reference evidence="11" key="2">
    <citation type="submission" date="2021-04" db="EMBL/GenBank/DDBJ databases">
        <authorList>
            <person name="Gilroy R."/>
        </authorList>
    </citation>
    <scope>NUCLEOTIDE SEQUENCE</scope>
    <source>
        <strain evidence="11">Gambia16-930</strain>
    </source>
</reference>
<reference evidence="11" key="1">
    <citation type="journal article" date="2021" name="PeerJ">
        <title>Extensive microbial diversity within the chicken gut microbiome revealed by metagenomics and culture.</title>
        <authorList>
            <person name="Gilroy R."/>
            <person name="Ravi A."/>
            <person name="Getino M."/>
            <person name="Pursley I."/>
            <person name="Horton D.L."/>
            <person name="Alikhan N.F."/>
            <person name="Baker D."/>
            <person name="Gharbi K."/>
            <person name="Hall N."/>
            <person name="Watson M."/>
            <person name="Adriaenssens E.M."/>
            <person name="Foster-Nyarko E."/>
            <person name="Jarju S."/>
            <person name="Secka A."/>
            <person name="Antonio M."/>
            <person name="Oren A."/>
            <person name="Chaudhuri R.R."/>
            <person name="La Ragione R."/>
            <person name="Hildebrand F."/>
            <person name="Pallen M.J."/>
        </authorList>
    </citation>
    <scope>NUCLEOTIDE SEQUENCE</scope>
    <source>
        <strain evidence="11">Gambia16-930</strain>
    </source>
</reference>
<feature type="transmembrane region" description="Helical" evidence="9">
    <location>
        <begin position="146"/>
        <end position="165"/>
    </location>
</feature>
<dbReference type="SUPFAM" id="SSF53649">
    <property type="entry name" value="Alkaline phosphatase-like"/>
    <property type="match status" value="1"/>
</dbReference>
<keyword evidence="3 9" id="KW-0812">Transmembrane</keyword>
<keyword evidence="7" id="KW-0479">Metal-binding</keyword>
<feature type="transmembrane region" description="Helical" evidence="9">
    <location>
        <begin position="55"/>
        <end position="76"/>
    </location>
</feature>
<evidence type="ECO:0000256" key="6">
    <source>
        <dbReference type="PIRSR" id="PIRSR005091-1"/>
    </source>
</evidence>
<evidence type="ECO:0000313" key="12">
    <source>
        <dbReference type="Proteomes" id="UP000824267"/>
    </source>
</evidence>
<feature type="transmembrane region" description="Helical" evidence="9">
    <location>
        <begin position="88"/>
        <end position="115"/>
    </location>
</feature>
<dbReference type="CDD" id="cd16015">
    <property type="entry name" value="LTA_synthase"/>
    <property type="match status" value="1"/>
</dbReference>
<dbReference type="InterPro" id="IPR000917">
    <property type="entry name" value="Sulfatase_N"/>
</dbReference>
<dbReference type="PIRSF" id="PIRSF005091">
    <property type="entry name" value="Mmb_sulf_HI1246"/>
    <property type="match status" value="1"/>
</dbReference>
<dbReference type="GO" id="GO:0046872">
    <property type="term" value="F:metal ion binding"/>
    <property type="evidence" value="ECO:0007669"/>
    <property type="project" value="UniProtKB-KW"/>
</dbReference>
<name>A0A9D1RJC0_9BACT</name>
<dbReference type="InterPro" id="IPR017850">
    <property type="entry name" value="Alkaline_phosphatase_core_sf"/>
</dbReference>
<evidence type="ECO:0000256" key="9">
    <source>
        <dbReference type="SAM" id="Phobius"/>
    </source>
</evidence>
<evidence type="ECO:0000313" key="11">
    <source>
        <dbReference type="EMBL" id="HIW87697.1"/>
    </source>
</evidence>
<feature type="binding site" evidence="8">
    <location>
        <position position="329"/>
    </location>
    <ligand>
        <name>Mn(2+)</name>
        <dbReference type="ChEBI" id="CHEBI:29035"/>
    </ligand>
</feature>
<feature type="binding site" evidence="8">
    <location>
        <position position="498"/>
    </location>
    <ligand>
        <name>Mn(2+)</name>
        <dbReference type="ChEBI" id="CHEBI:29035"/>
    </ligand>
</feature>
<dbReference type="Proteomes" id="UP000824267">
    <property type="component" value="Unassembled WGS sequence"/>
</dbReference>
<dbReference type="AlphaFoldDB" id="A0A9D1RJC0"/>
<dbReference type="InterPro" id="IPR050448">
    <property type="entry name" value="OpgB/LTA_synthase_biosynth"/>
</dbReference>
<dbReference type="GO" id="GO:0005886">
    <property type="term" value="C:plasma membrane"/>
    <property type="evidence" value="ECO:0007669"/>
    <property type="project" value="UniProtKB-SubCell"/>
</dbReference>